<dbReference type="Proteomes" id="UP000886501">
    <property type="component" value="Unassembled WGS sequence"/>
</dbReference>
<evidence type="ECO:0000313" key="1">
    <source>
        <dbReference type="EMBL" id="KAF9649488.1"/>
    </source>
</evidence>
<dbReference type="EMBL" id="MU117997">
    <property type="protein sequence ID" value="KAF9649488.1"/>
    <property type="molecule type" value="Genomic_DNA"/>
</dbReference>
<accession>A0ACB6ZJ63</accession>
<comment type="caution">
    <text evidence="1">The sequence shown here is derived from an EMBL/GenBank/DDBJ whole genome shotgun (WGS) entry which is preliminary data.</text>
</comment>
<reference evidence="1" key="2">
    <citation type="journal article" date="2020" name="Nat. Commun.">
        <title>Large-scale genome sequencing of mycorrhizal fungi provides insights into the early evolution of symbiotic traits.</title>
        <authorList>
            <person name="Miyauchi S."/>
            <person name="Kiss E."/>
            <person name="Kuo A."/>
            <person name="Drula E."/>
            <person name="Kohler A."/>
            <person name="Sanchez-Garcia M."/>
            <person name="Morin E."/>
            <person name="Andreopoulos B."/>
            <person name="Barry K.W."/>
            <person name="Bonito G."/>
            <person name="Buee M."/>
            <person name="Carver A."/>
            <person name="Chen C."/>
            <person name="Cichocki N."/>
            <person name="Clum A."/>
            <person name="Culley D."/>
            <person name="Crous P.W."/>
            <person name="Fauchery L."/>
            <person name="Girlanda M."/>
            <person name="Hayes R.D."/>
            <person name="Keri Z."/>
            <person name="LaButti K."/>
            <person name="Lipzen A."/>
            <person name="Lombard V."/>
            <person name="Magnuson J."/>
            <person name="Maillard F."/>
            <person name="Murat C."/>
            <person name="Nolan M."/>
            <person name="Ohm R.A."/>
            <person name="Pangilinan J."/>
            <person name="Pereira M.F."/>
            <person name="Perotto S."/>
            <person name="Peter M."/>
            <person name="Pfister S."/>
            <person name="Riley R."/>
            <person name="Sitrit Y."/>
            <person name="Stielow J.B."/>
            <person name="Szollosi G."/>
            <person name="Zifcakova L."/>
            <person name="Stursova M."/>
            <person name="Spatafora J.W."/>
            <person name="Tedersoo L."/>
            <person name="Vaario L.M."/>
            <person name="Yamada A."/>
            <person name="Yan M."/>
            <person name="Wang P."/>
            <person name="Xu J."/>
            <person name="Bruns T."/>
            <person name="Baldrian P."/>
            <person name="Vilgalys R."/>
            <person name="Dunand C."/>
            <person name="Henrissat B."/>
            <person name="Grigoriev I.V."/>
            <person name="Hibbett D."/>
            <person name="Nagy L.G."/>
            <person name="Martin F.M."/>
        </authorList>
    </citation>
    <scope>NUCLEOTIDE SEQUENCE</scope>
    <source>
        <strain evidence="1">P2</strain>
    </source>
</reference>
<proteinExistence type="predicted"/>
<organism evidence="1 2">
    <name type="scientific">Thelephora ganbajun</name>
    <name type="common">Ganba fungus</name>
    <dbReference type="NCBI Taxonomy" id="370292"/>
    <lineage>
        <taxon>Eukaryota</taxon>
        <taxon>Fungi</taxon>
        <taxon>Dikarya</taxon>
        <taxon>Basidiomycota</taxon>
        <taxon>Agaricomycotina</taxon>
        <taxon>Agaricomycetes</taxon>
        <taxon>Thelephorales</taxon>
        <taxon>Thelephoraceae</taxon>
        <taxon>Thelephora</taxon>
    </lineage>
</organism>
<reference evidence="1" key="1">
    <citation type="submission" date="2019-10" db="EMBL/GenBank/DDBJ databases">
        <authorList>
            <consortium name="DOE Joint Genome Institute"/>
            <person name="Kuo A."/>
            <person name="Miyauchi S."/>
            <person name="Kiss E."/>
            <person name="Drula E."/>
            <person name="Kohler A."/>
            <person name="Sanchez-Garcia M."/>
            <person name="Andreopoulos B."/>
            <person name="Barry K.W."/>
            <person name="Bonito G."/>
            <person name="Buee M."/>
            <person name="Carver A."/>
            <person name="Chen C."/>
            <person name="Cichocki N."/>
            <person name="Clum A."/>
            <person name="Culley D."/>
            <person name="Crous P.W."/>
            <person name="Fauchery L."/>
            <person name="Girlanda M."/>
            <person name="Hayes R."/>
            <person name="Keri Z."/>
            <person name="Labutti K."/>
            <person name="Lipzen A."/>
            <person name="Lombard V."/>
            <person name="Magnuson J."/>
            <person name="Maillard F."/>
            <person name="Morin E."/>
            <person name="Murat C."/>
            <person name="Nolan M."/>
            <person name="Ohm R."/>
            <person name="Pangilinan J."/>
            <person name="Pereira M."/>
            <person name="Perotto S."/>
            <person name="Peter M."/>
            <person name="Riley R."/>
            <person name="Sitrit Y."/>
            <person name="Stielow B."/>
            <person name="Szollosi G."/>
            <person name="Zifcakova L."/>
            <person name="Stursova M."/>
            <person name="Spatafora J.W."/>
            <person name="Tedersoo L."/>
            <person name="Vaario L.-M."/>
            <person name="Yamada A."/>
            <person name="Yan M."/>
            <person name="Wang P."/>
            <person name="Xu J."/>
            <person name="Bruns T."/>
            <person name="Baldrian P."/>
            <person name="Vilgalys R."/>
            <person name="Henrissat B."/>
            <person name="Grigoriev I.V."/>
            <person name="Hibbett D."/>
            <person name="Nagy L.G."/>
            <person name="Martin F.M."/>
        </authorList>
    </citation>
    <scope>NUCLEOTIDE SEQUENCE</scope>
    <source>
        <strain evidence="1">P2</strain>
    </source>
</reference>
<name>A0ACB6ZJ63_THEGA</name>
<sequence length="268" mass="30969">MTDLTGIKGRNGPHPPEGESLGLGPQSGNPGEDHTPGHARGRVRGDPSEEERDRERRRKRREKHRKRSRSRDRKERKKDKKKDKKKKKTGAVTSQYGKYGIINESEFSILGFCLACNPFDRGSSSLYNKGQEFRAWLIEERKINPETQSKESTRKEFAQFMEDYNTATLPHEKYYNMDVYERRMNALRHGELLPAGDELTYDVNADLKAHSSTHKRRAIERESYLSKEQLMELRKVQNERIEAGKMKLLGMDLPQNLGVRMDGTAFDG</sequence>
<protein>
    <submittedName>
        <fullName evidence="1">Uncharacterized protein</fullName>
    </submittedName>
</protein>
<keyword evidence="2" id="KW-1185">Reference proteome</keyword>
<evidence type="ECO:0000313" key="2">
    <source>
        <dbReference type="Proteomes" id="UP000886501"/>
    </source>
</evidence>
<gene>
    <name evidence="1" type="ORF">BDM02DRAFT_3186248</name>
</gene>